<organism evidence="5 6">
    <name type="scientific">Schizophyllum amplum</name>
    <dbReference type="NCBI Taxonomy" id="97359"/>
    <lineage>
        <taxon>Eukaryota</taxon>
        <taxon>Fungi</taxon>
        <taxon>Dikarya</taxon>
        <taxon>Basidiomycota</taxon>
        <taxon>Agaricomycotina</taxon>
        <taxon>Agaricomycetes</taxon>
        <taxon>Agaricomycetidae</taxon>
        <taxon>Agaricales</taxon>
        <taxon>Schizophyllaceae</taxon>
        <taxon>Schizophyllum</taxon>
    </lineage>
</organism>
<protein>
    <submittedName>
        <fullName evidence="5">Glycosyl hydrolase family 61-domain-containing protein</fullName>
    </submittedName>
</protein>
<sequence>MQRSILLSLVLAAFARAHGQIETVESGSTSMSAPNIYYDADRVNSDTPVRVMYKASSPAYLLPEDFSDNSKMACEGSSASPAPTSLEVAAGNSFTVQWSGSTGELTGQPGVGAVPDGMEAWVHAMGSIQNYITSCDGECSNADVSNNGWTKLSGDSLDLTQSISDDLRNTMTNKPEKYYPEGAGLWAMAKFVADGSKWDVVIPSGLKAGEYIVRQELAAVHNPYNAGDSSSGPQLYVGCIQITVTGDGSAELPEGTQAGSLYSPTGDFATFQVYSDADSFVVPGPDVWDGASSGSSGSSSSTSEAAATSTEAVTSTDAATSSEAATSTVDASSSATSTDAASPSATSDAPASSDEPVTSTDAYPATTDSPATSTASASSSAVGSSSTGKCRRNANSHKRMTSKRRLAHVAHGHGHSF</sequence>
<dbReference type="InterPro" id="IPR005103">
    <property type="entry name" value="AA9_LPMO"/>
</dbReference>
<feature type="chain" id="PRO_5021747354" evidence="3">
    <location>
        <begin position="20"/>
        <end position="417"/>
    </location>
</feature>
<dbReference type="PANTHER" id="PTHR33353:SF34">
    <property type="entry name" value="ENDO-BETA-1,4-GLUCANASE D"/>
    <property type="match status" value="1"/>
</dbReference>
<evidence type="ECO:0000256" key="2">
    <source>
        <dbReference type="SAM" id="MobiDB-lite"/>
    </source>
</evidence>
<dbReference type="OrthoDB" id="4849160at2759"/>
<accession>A0A550CJT6</accession>
<dbReference type="Gene3D" id="2.70.50.70">
    <property type="match status" value="1"/>
</dbReference>
<keyword evidence="1" id="KW-1015">Disulfide bond</keyword>
<feature type="domain" description="Auxiliary Activity family 9 catalytic" evidence="4">
    <location>
        <begin position="39"/>
        <end position="277"/>
    </location>
</feature>
<reference evidence="5 6" key="1">
    <citation type="journal article" date="2019" name="New Phytol.">
        <title>Comparative genomics reveals unique wood-decay strategies and fruiting body development in the Schizophyllaceae.</title>
        <authorList>
            <person name="Almasi E."/>
            <person name="Sahu N."/>
            <person name="Krizsan K."/>
            <person name="Balint B."/>
            <person name="Kovacs G.M."/>
            <person name="Kiss B."/>
            <person name="Cseklye J."/>
            <person name="Drula E."/>
            <person name="Henrissat B."/>
            <person name="Nagy I."/>
            <person name="Chovatia M."/>
            <person name="Adam C."/>
            <person name="LaButti K."/>
            <person name="Lipzen A."/>
            <person name="Riley R."/>
            <person name="Grigoriev I.V."/>
            <person name="Nagy L.G."/>
        </authorList>
    </citation>
    <scope>NUCLEOTIDE SEQUENCE [LARGE SCALE GENOMIC DNA]</scope>
    <source>
        <strain evidence="5 6">NL-1724</strain>
    </source>
</reference>
<dbReference type="GO" id="GO:0016787">
    <property type="term" value="F:hydrolase activity"/>
    <property type="evidence" value="ECO:0007669"/>
    <property type="project" value="UniProtKB-KW"/>
</dbReference>
<evidence type="ECO:0000256" key="3">
    <source>
        <dbReference type="SAM" id="SignalP"/>
    </source>
</evidence>
<dbReference type="Pfam" id="PF03443">
    <property type="entry name" value="AA9"/>
    <property type="match status" value="1"/>
</dbReference>
<feature type="region of interest" description="Disordered" evidence="2">
    <location>
        <begin position="290"/>
        <end position="417"/>
    </location>
</feature>
<evidence type="ECO:0000313" key="6">
    <source>
        <dbReference type="Proteomes" id="UP000320762"/>
    </source>
</evidence>
<keyword evidence="5" id="KW-0378">Hydrolase</keyword>
<evidence type="ECO:0000313" key="5">
    <source>
        <dbReference type="EMBL" id="TRM65062.1"/>
    </source>
</evidence>
<dbReference type="InterPro" id="IPR049892">
    <property type="entry name" value="AA9"/>
</dbReference>
<keyword evidence="6" id="KW-1185">Reference proteome</keyword>
<dbReference type="CDD" id="cd21175">
    <property type="entry name" value="LPMO_AA9"/>
    <property type="match status" value="1"/>
</dbReference>
<dbReference type="AlphaFoldDB" id="A0A550CJT6"/>
<keyword evidence="3" id="KW-0732">Signal</keyword>
<feature type="compositionally biased region" description="Low complexity" evidence="2">
    <location>
        <begin position="291"/>
        <end position="388"/>
    </location>
</feature>
<name>A0A550CJT6_9AGAR</name>
<dbReference type="Proteomes" id="UP000320762">
    <property type="component" value="Unassembled WGS sequence"/>
</dbReference>
<gene>
    <name evidence="5" type="ORF">BD626DRAFT_429622</name>
</gene>
<evidence type="ECO:0000259" key="4">
    <source>
        <dbReference type="Pfam" id="PF03443"/>
    </source>
</evidence>
<feature type="compositionally biased region" description="Basic residues" evidence="2">
    <location>
        <begin position="389"/>
        <end position="417"/>
    </location>
</feature>
<evidence type="ECO:0000256" key="1">
    <source>
        <dbReference type="ARBA" id="ARBA00023157"/>
    </source>
</evidence>
<dbReference type="EMBL" id="VDMD01000006">
    <property type="protein sequence ID" value="TRM65062.1"/>
    <property type="molecule type" value="Genomic_DNA"/>
</dbReference>
<comment type="caution">
    <text evidence="5">The sequence shown here is derived from an EMBL/GenBank/DDBJ whole genome shotgun (WGS) entry which is preliminary data.</text>
</comment>
<dbReference type="PANTHER" id="PTHR33353">
    <property type="entry name" value="PUTATIVE (AFU_ORTHOLOGUE AFUA_1G12560)-RELATED"/>
    <property type="match status" value="1"/>
</dbReference>
<feature type="signal peptide" evidence="3">
    <location>
        <begin position="1"/>
        <end position="19"/>
    </location>
</feature>
<proteinExistence type="predicted"/>